<dbReference type="InterPro" id="IPR000119">
    <property type="entry name" value="Hist_DNA-bd"/>
</dbReference>
<dbReference type="InterPro" id="IPR010992">
    <property type="entry name" value="IHF-like_DNA-bd_dom_sf"/>
</dbReference>
<dbReference type="AlphaFoldDB" id="A0A451D936"/>
<dbReference type="GO" id="GO:0005829">
    <property type="term" value="C:cytosol"/>
    <property type="evidence" value="ECO:0007669"/>
    <property type="project" value="TreeGrafter"/>
</dbReference>
<feature type="region of interest" description="Disordered" evidence="10">
    <location>
        <begin position="60"/>
        <end position="94"/>
    </location>
</feature>
<dbReference type="InterPro" id="IPR020816">
    <property type="entry name" value="Histone-like_DNA-bd_CS"/>
</dbReference>
<dbReference type="RefSeq" id="WP_157992866.1">
    <property type="nucleotide sequence ID" value="NZ_LR217713.1"/>
</dbReference>
<evidence type="ECO:0000256" key="8">
    <source>
        <dbReference type="RuleBase" id="RU003939"/>
    </source>
</evidence>
<evidence type="ECO:0000256" key="5">
    <source>
        <dbReference type="ARBA" id="ARBA00023125"/>
    </source>
</evidence>
<proteinExistence type="inferred from homology"/>
<dbReference type="GO" id="GO:0005694">
    <property type="term" value="C:chromosome"/>
    <property type="evidence" value="ECO:0007669"/>
    <property type="project" value="InterPro"/>
</dbReference>
<dbReference type="PANTHER" id="PTHR33175">
    <property type="entry name" value="DNA-BINDING PROTEIN HU"/>
    <property type="match status" value="1"/>
</dbReference>
<comment type="subunit">
    <text evidence="9">Heterodimer of an alpha and a beta chain.</text>
</comment>
<evidence type="ECO:0000256" key="9">
    <source>
        <dbReference type="RuleBase" id="RU003941"/>
    </source>
</evidence>
<dbReference type="GO" id="GO:0003677">
    <property type="term" value="F:DNA binding"/>
    <property type="evidence" value="ECO:0007669"/>
    <property type="project" value="UniProtKB-KW"/>
</dbReference>
<sequence>MTKAELITRLAEQQSHISVQIIEDAIQEILEQMIGILSKGERIEIRGFGSFSVRYRSSRIGRNPKTGEKVQLKGKSVPHFKPGKELRNRANLSD</sequence>
<organism evidence="11 12">
    <name type="scientific">Candidatus Erwinia haradaeae</name>
    <dbReference type="NCBI Taxonomy" id="1922217"/>
    <lineage>
        <taxon>Bacteria</taxon>
        <taxon>Pseudomonadati</taxon>
        <taxon>Pseudomonadota</taxon>
        <taxon>Gammaproteobacteria</taxon>
        <taxon>Enterobacterales</taxon>
        <taxon>Erwiniaceae</taxon>
        <taxon>Erwinia</taxon>
    </lineage>
</organism>
<keyword evidence="3 9" id="KW-0810">Translation regulation</keyword>
<dbReference type="PRINTS" id="PR01727">
    <property type="entry name" value="DNABINDINGHU"/>
</dbReference>
<gene>
    <name evidence="11" type="primary">ihfB</name>
    <name evidence="11" type="ORF">ERCICURV3402_656</name>
</gene>
<dbReference type="CDD" id="cd13836">
    <property type="entry name" value="IHF_B"/>
    <property type="match status" value="1"/>
</dbReference>
<dbReference type="Pfam" id="PF00216">
    <property type="entry name" value="Bac_DNA_binding"/>
    <property type="match status" value="1"/>
</dbReference>
<comment type="function">
    <text evidence="9">This protein is one of the two subunits of integration host factor, a specific DNA-binding protein that functions in genetic recombination as well as in transcriptional and translational control.</text>
</comment>
<reference evidence="11 12" key="1">
    <citation type="submission" date="2019-02" db="EMBL/GenBank/DDBJ databases">
        <authorList>
            <person name="Manzano-Marin A."/>
            <person name="Manzano-Marin A."/>
        </authorList>
    </citation>
    <scope>NUCLEOTIDE SEQUENCE [LARGE SCALE GENOMIC DNA]</scope>
    <source>
        <strain evidence="11 12">ErCicurvipes</strain>
    </source>
</reference>
<dbReference type="GO" id="GO:0006355">
    <property type="term" value="P:regulation of DNA-templated transcription"/>
    <property type="evidence" value="ECO:0007669"/>
    <property type="project" value="InterPro"/>
</dbReference>
<evidence type="ECO:0000313" key="12">
    <source>
        <dbReference type="Proteomes" id="UP000294441"/>
    </source>
</evidence>
<protein>
    <recommendedName>
        <fullName evidence="2 9">Integration host factor subunit beta</fullName>
    </recommendedName>
</protein>
<keyword evidence="7 9" id="KW-0233">DNA recombination</keyword>
<evidence type="ECO:0000256" key="1">
    <source>
        <dbReference type="ARBA" id="ARBA00010529"/>
    </source>
</evidence>
<dbReference type="PANTHER" id="PTHR33175:SF5">
    <property type="entry name" value="INTEGRATION HOST FACTOR SUBUNIT BETA"/>
    <property type="match status" value="1"/>
</dbReference>
<dbReference type="GO" id="GO:0006417">
    <property type="term" value="P:regulation of translation"/>
    <property type="evidence" value="ECO:0007669"/>
    <property type="project" value="UniProtKB-KW"/>
</dbReference>
<keyword evidence="5 9" id="KW-0238">DNA-binding</keyword>
<dbReference type="Gene3D" id="4.10.520.10">
    <property type="entry name" value="IHF-like DNA-binding proteins"/>
    <property type="match status" value="1"/>
</dbReference>
<dbReference type="SUPFAM" id="SSF47729">
    <property type="entry name" value="IHF-like DNA-binding proteins"/>
    <property type="match status" value="1"/>
</dbReference>
<dbReference type="GO" id="GO:0006310">
    <property type="term" value="P:DNA recombination"/>
    <property type="evidence" value="ECO:0007669"/>
    <property type="project" value="UniProtKB-KW"/>
</dbReference>
<dbReference type="Proteomes" id="UP000294441">
    <property type="component" value="Chromosome 1"/>
</dbReference>
<evidence type="ECO:0000256" key="10">
    <source>
        <dbReference type="SAM" id="MobiDB-lite"/>
    </source>
</evidence>
<dbReference type="PROSITE" id="PS00045">
    <property type="entry name" value="HISTONE_LIKE"/>
    <property type="match status" value="1"/>
</dbReference>
<evidence type="ECO:0000256" key="3">
    <source>
        <dbReference type="ARBA" id="ARBA00022845"/>
    </source>
</evidence>
<dbReference type="OrthoDB" id="9804203at2"/>
<dbReference type="SMART" id="SM00411">
    <property type="entry name" value="BHL"/>
    <property type="match status" value="1"/>
</dbReference>
<dbReference type="NCBIfam" id="TIGR00988">
    <property type="entry name" value="hip"/>
    <property type="match status" value="1"/>
</dbReference>
<dbReference type="EMBL" id="LR217713">
    <property type="protein sequence ID" value="VFP82285.1"/>
    <property type="molecule type" value="Genomic_DNA"/>
</dbReference>
<keyword evidence="4 9" id="KW-0805">Transcription regulation</keyword>
<dbReference type="GO" id="GO:0030527">
    <property type="term" value="F:structural constituent of chromatin"/>
    <property type="evidence" value="ECO:0007669"/>
    <property type="project" value="InterPro"/>
</dbReference>
<dbReference type="GeneID" id="66304929"/>
<name>A0A451D936_9GAMM</name>
<evidence type="ECO:0000313" key="11">
    <source>
        <dbReference type="EMBL" id="VFP82285.1"/>
    </source>
</evidence>
<dbReference type="FunFam" id="4.10.520.10:FF:000003">
    <property type="entry name" value="Integration host factor subunit beta"/>
    <property type="match status" value="1"/>
</dbReference>
<comment type="similarity">
    <text evidence="1 8">Belongs to the bacterial histone-like protein family.</text>
</comment>
<evidence type="ECO:0000256" key="7">
    <source>
        <dbReference type="ARBA" id="ARBA00023172"/>
    </source>
</evidence>
<accession>A0A451D936</accession>
<dbReference type="NCBIfam" id="NF001222">
    <property type="entry name" value="PRK00199.1"/>
    <property type="match status" value="1"/>
</dbReference>
<dbReference type="InterPro" id="IPR005685">
    <property type="entry name" value="IHF_beta"/>
</dbReference>
<evidence type="ECO:0000256" key="6">
    <source>
        <dbReference type="ARBA" id="ARBA00023163"/>
    </source>
</evidence>
<keyword evidence="6 9" id="KW-0804">Transcription</keyword>
<evidence type="ECO:0000256" key="4">
    <source>
        <dbReference type="ARBA" id="ARBA00023015"/>
    </source>
</evidence>
<evidence type="ECO:0000256" key="2">
    <source>
        <dbReference type="ARBA" id="ARBA00018700"/>
    </source>
</evidence>